<keyword evidence="13" id="KW-1185">Reference proteome</keyword>
<dbReference type="EC" id="2.4.1.25" evidence="4"/>
<dbReference type="Pfam" id="PF00686">
    <property type="entry name" value="CBM_20"/>
    <property type="match status" value="1"/>
</dbReference>
<evidence type="ECO:0000256" key="9">
    <source>
        <dbReference type="ARBA" id="ARBA00031423"/>
    </source>
</evidence>
<evidence type="ECO:0000256" key="6">
    <source>
        <dbReference type="ARBA" id="ARBA00022676"/>
    </source>
</evidence>
<protein>
    <recommendedName>
        <fullName evidence="4">4-alpha-glucanotransferase</fullName>
        <ecNumber evidence="4">2.4.1.25</ecNumber>
    </recommendedName>
    <alternativeName>
        <fullName evidence="9">Amylomaltase</fullName>
    </alternativeName>
    <alternativeName>
        <fullName evidence="10">Disproportionating enzyme</fullName>
    </alternativeName>
</protein>
<evidence type="ECO:0000313" key="13">
    <source>
        <dbReference type="Proteomes" id="UP000324585"/>
    </source>
</evidence>
<comment type="subcellular location">
    <subcellularLocation>
        <location evidence="2">Cytoplasm</location>
    </subcellularLocation>
</comment>
<dbReference type="PROSITE" id="PS51166">
    <property type="entry name" value="CBM20"/>
    <property type="match status" value="1"/>
</dbReference>
<dbReference type="GO" id="GO:0005737">
    <property type="term" value="C:cytoplasm"/>
    <property type="evidence" value="ECO:0007669"/>
    <property type="project" value="UniProtKB-SubCell"/>
</dbReference>
<keyword evidence="8" id="KW-0119">Carbohydrate metabolism</keyword>
<evidence type="ECO:0000256" key="8">
    <source>
        <dbReference type="ARBA" id="ARBA00023277"/>
    </source>
</evidence>
<dbReference type="InterPro" id="IPR003385">
    <property type="entry name" value="Glyco_hydro_77"/>
</dbReference>
<name>A0A5J4YQP8_PORPP</name>
<dbReference type="Gene3D" id="3.20.20.80">
    <property type="entry name" value="Glycosidases"/>
    <property type="match status" value="2"/>
</dbReference>
<dbReference type="GO" id="GO:0004134">
    <property type="term" value="F:4-alpha-glucanotransferase activity"/>
    <property type="evidence" value="ECO:0007669"/>
    <property type="project" value="UniProtKB-EC"/>
</dbReference>
<dbReference type="InterPro" id="IPR017853">
    <property type="entry name" value="GH"/>
</dbReference>
<dbReference type="GO" id="GO:2001070">
    <property type="term" value="F:starch binding"/>
    <property type="evidence" value="ECO:0007669"/>
    <property type="project" value="InterPro"/>
</dbReference>
<comment type="catalytic activity">
    <reaction evidence="1">
        <text>Transfers a segment of a (1-&gt;4)-alpha-D-glucan to a new position in an acceptor, which may be glucose or a (1-&gt;4)-alpha-D-glucan.</text>
        <dbReference type="EC" id="2.4.1.25"/>
    </reaction>
</comment>
<comment type="caution">
    <text evidence="12">The sequence shown here is derived from an EMBL/GenBank/DDBJ whole genome shotgun (WGS) entry which is preliminary data.</text>
</comment>
<sequence length="957" mass="109560">MIGAIRGLMGQKGQQGKVTVILRIHYYAEFGSSLVAVGPHPAFGKNDVDQALKLHFKEGGYWEGSTEISLALAQPNDRLVYKYVVVWPHKKRYEAVQTIRYASLQGLQDGDVLESHDSFRAPDTNVFVTTCFTDAIFGPHGIPKMDSMLGDKSLGNHWRQRGAFPEGVVAVRFVVLVPRLMHGHTVHITGGHDVVGNWNPDLKIHMLNLGQHLYGCVLYFPREEMDFEYKYAVFDEKDELVFRERGTARHMTPPRNPKTNCLNIDETFEYAHPWKGSGIAVPVFSLRSERSMGVGEFLDLQEMVDWCVLTGNKIIQVLPVNDTGDDPSPYSANSVFALHPIYMRILETAIVAYSGGPTGGSLKRSASNVHRFAHLDKPDLSSVPPELVTEIEAAVQTLNQAPEVEYTDVIRTKLLLLHRIYRDTWQETARSADFRNWWSKNMDWLPAYATWKALLDQTGEWNFTKWSKTVKDVPELIEEKSSLYDKICLHYFVQYHLHLQLKRASDYARDRGISIKGDLPIGVARYSADTWTNPKNFLMDWSAGAPAFMGSAQNWDFPLYDWDAMAEDKYSWWRKRLSHMAQYFQAFRIDHVLGFFRIWAIPAHNWTGMLGHLEPCKPVHISELHSCGVHDMDRITKPYIRWWMLEKAFGNEAAEVAKMFMVDAGSGVFHFKPEFSTVAAIGEALPVSSLPPERTEEGKRNQHWRNELWGLVDNVIAIPSEKNPKTEFYLTCHMYHTSSYHHFGPQEAKDRLAGLWHNFFWERQNWRKEGETRLGALQDAAKMMVCAEDLGAVPPEAYEVLDELGILGLRIQRWPKDGSFGDPARYSYLTIATPSCHDCSTVRGWWTEDRGRCEEFYRTFFGSNPPAQCESWVSRKVVEQHLKSSSMWAIFPIQDLMDMEPALRTKDPLKDAINRPGEKDGCWRYRMPHSIRSLIENTEFTKSLEAMIIALGRASTY</sequence>
<evidence type="ECO:0000256" key="4">
    <source>
        <dbReference type="ARBA" id="ARBA00012560"/>
    </source>
</evidence>
<evidence type="ECO:0000256" key="7">
    <source>
        <dbReference type="ARBA" id="ARBA00022679"/>
    </source>
</evidence>
<dbReference type="SUPFAM" id="SSF51445">
    <property type="entry name" value="(Trans)glycosidases"/>
    <property type="match status" value="1"/>
</dbReference>
<evidence type="ECO:0000256" key="1">
    <source>
        <dbReference type="ARBA" id="ARBA00000439"/>
    </source>
</evidence>
<feature type="domain" description="CBM20" evidence="11">
    <location>
        <begin position="163"/>
        <end position="276"/>
    </location>
</feature>
<dbReference type="OrthoDB" id="4799at2759"/>
<dbReference type="Pfam" id="PF02446">
    <property type="entry name" value="Glyco_hydro_77"/>
    <property type="match status" value="1"/>
</dbReference>
<dbReference type="Gene3D" id="2.60.40.10">
    <property type="entry name" value="Immunoglobulins"/>
    <property type="match status" value="2"/>
</dbReference>
<evidence type="ECO:0000256" key="10">
    <source>
        <dbReference type="ARBA" id="ARBA00031501"/>
    </source>
</evidence>
<evidence type="ECO:0000256" key="2">
    <source>
        <dbReference type="ARBA" id="ARBA00004496"/>
    </source>
</evidence>
<dbReference type="PANTHER" id="PTHR32518:SF3">
    <property type="entry name" value="4-ALPHA-GLUCANOTRANSFERASE"/>
    <property type="match status" value="1"/>
</dbReference>
<comment type="similarity">
    <text evidence="3">Belongs to the disproportionating enzyme family.</text>
</comment>
<evidence type="ECO:0000256" key="3">
    <source>
        <dbReference type="ARBA" id="ARBA00005684"/>
    </source>
</evidence>
<dbReference type="PANTHER" id="PTHR32518">
    <property type="match status" value="1"/>
</dbReference>
<evidence type="ECO:0000313" key="12">
    <source>
        <dbReference type="EMBL" id="KAA8492717.1"/>
    </source>
</evidence>
<gene>
    <name evidence="12" type="ORF">FVE85_8989</name>
</gene>
<keyword evidence="7 12" id="KW-0808">Transferase</keyword>
<dbReference type="InterPro" id="IPR002044">
    <property type="entry name" value="CBM20"/>
</dbReference>
<dbReference type="InterPro" id="IPR013783">
    <property type="entry name" value="Ig-like_fold"/>
</dbReference>
<organism evidence="12 13">
    <name type="scientific">Porphyridium purpureum</name>
    <name type="common">Red alga</name>
    <name type="synonym">Porphyridium cruentum</name>
    <dbReference type="NCBI Taxonomy" id="35688"/>
    <lineage>
        <taxon>Eukaryota</taxon>
        <taxon>Rhodophyta</taxon>
        <taxon>Bangiophyceae</taxon>
        <taxon>Porphyridiales</taxon>
        <taxon>Porphyridiaceae</taxon>
        <taxon>Porphyridium</taxon>
    </lineage>
</organism>
<dbReference type="Proteomes" id="UP000324585">
    <property type="component" value="Unassembled WGS sequence"/>
</dbReference>
<dbReference type="EMBL" id="VRMN01000008">
    <property type="protein sequence ID" value="KAA8492717.1"/>
    <property type="molecule type" value="Genomic_DNA"/>
</dbReference>
<keyword evidence="5" id="KW-0963">Cytoplasm</keyword>
<dbReference type="GO" id="GO:0005975">
    <property type="term" value="P:carbohydrate metabolic process"/>
    <property type="evidence" value="ECO:0007669"/>
    <property type="project" value="InterPro"/>
</dbReference>
<proteinExistence type="inferred from homology"/>
<dbReference type="SMART" id="SM01065">
    <property type="entry name" value="CBM_2"/>
    <property type="match status" value="2"/>
</dbReference>
<dbReference type="AlphaFoldDB" id="A0A5J4YQP8"/>
<evidence type="ECO:0000259" key="11">
    <source>
        <dbReference type="PROSITE" id="PS51166"/>
    </source>
</evidence>
<accession>A0A5J4YQP8</accession>
<dbReference type="InterPro" id="IPR013784">
    <property type="entry name" value="Carb-bd-like_fold"/>
</dbReference>
<dbReference type="SUPFAM" id="SSF49452">
    <property type="entry name" value="Starch-binding domain-like"/>
    <property type="match status" value="2"/>
</dbReference>
<reference evidence="13" key="1">
    <citation type="journal article" date="2019" name="Nat. Commun.">
        <title>Expansion of phycobilisome linker gene families in mesophilic red algae.</title>
        <authorList>
            <person name="Lee J."/>
            <person name="Kim D."/>
            <person name="Bhattacharya D."/>
            <person name="Yoon H.S."/>
        </authorList>
    </citation>
    <scope>NUCLEOTIDE SEQUENCE [LARGE SCALE GENOMIC DNA]</scope>
    <source>
        <strain evidence="13">CCMP 1328</strain>
    </source>
</reference>
<keyword evidence="6" id="KW-0328">Glycosyltransferase</keyword>
<evidence type="ECO:0000256" key="5">
    <source>
        <dbReference type="ARBA" id="ARBA00022490"/>
    </source>
</evidence>